<organism evidence="1 2">
    <name type="scientific">Flexivirga aerilata</name>
    <dbReference type="NCBI Taxonomy" id="1656889"/>
    <lineage>
        <taxon>Bacteria</taxon>
        <taxon>Bacillati</taxon>
        <taxon>Actinomycetota</taxon>
        <taxon>Actinomycetes</taxon>
        <taxon>Micrococcales</taxon>
        <taxon>Dermacoccaceae</taxon>
        <taxon>Flexivirga</taxon>
    </lineage>
</organism>
<dbReference type="RefSeq" id="WP_171156391.1">
    <property type="nucleotide sequence ID" value="NZ_JABENB010000002.1"/>
</dbReference>
<keyword evidence="2" id="KW-1185">Reference proteome</keyword>
<sequence length="137" mass="15069">MSSKRTSSKADPKVVWLQETQAHDYPAAASYLSLLAVPKVVDKVVASLRKTTPTHFKAKDILRAAQLPLLPLDNEHVVRDLRKIIQGEALSPVLLVRGDLRLGVAAQVADGYHRVCASYHVNENTDIPVTIVDLPTR</sequence>
<dbReference type="AlphaFoldDB" id="A0A849AIR3"/>
<protein>
    <submittedName>
        <fullName evidence="1">Uncharacterized protein</fullName>
    </submittedName>
</protein>
<dbReference type="EMBL" id="JABENB010000002">
    <property type="protein sequence ID" value="NNG40279.1"/>
    <property type="molecule type" value="Genomic_DNA"/>
</dbReference>
<gene>
    <name evidence="1" type="ORF">HJ588_13485</name>
</gene>
<dbReference type="Proteomes" id="UP000557772">
    <property type="component" value="Unassembled WGS sequence"/>
</dbReference>
<comment type="caution">
    <text evidence="1">The sequence shown here is derived from an EMBL/GenBank/DDBJ whole genome shotgun (WGS) entry which is preliminary data.</text>
</comment>
<name>A0A849AIR3_9MICO</name>
<evidence type="ECO:0000313" key="1">
    <source>
        <dbReference type="EMBL" id="NNG40279.1"/>
    </source>
</evidence>
<accession>A0A849AIR3</accession>
<proteinExistence type="predicted"/>
<evidence type="ECO:0000313" key="2">
    <source>
        <dbReference type="Proteomes" id="UP000557772"/>
    </source>
</evidence>
<reference evidence="1 2" key="1">
    <citation type="submission" date="2020-05" db="EMBL/GenBank/DDBJ databases">
        <title>Flexivirga sp. ID2601S isolated from air conditioner.</title>
        <authorList>
            <person name="Kim D.H."/>
        </authorList>
    </citation>
    <scope>NUCLEOTIDE SEQUENCE [LARGE SCALE GENOMIC DNA]</scope>
    <source>
        <strain evidence="1 2">ID2601S</strain>
    </source>
</reference>